<dbReference type="RefSeq" id="WP_091376979.1">
    <property type="nucleotide sequence ID" value="NZ_LT629740.1"/>
</dbReference>
<dbReference type="InterPro" id="IPR011990">
    <property type="entry name" value="TPR-like_helical_dom_sf"/>
</dbReference>
<evidence type="ECO:0008006" key="4">
    <source>
        <dbReference type="Google" id="ProtNLM"/>
    </source>
</evidence>
<evidence type="ECO:0000256" key="1">
    <source>
        <dbReference type="SAM" id="Phobius"/>
    </source>
</evidence>
<dbReference type="AlphaFoldDB" id="A0A1H2B6X6"/>
<accession>A0A1H2B6X6</accession>
<name>A0A1H2B6X6_MUCMA</name>
<keyword evidence="3" id="KW-1185">Reference proteome</keyword>
<dbReference type="EMBL" id="LT629740">
    <property type="protein sequence ID" value="SDT53943.1"/>
    <property type="molecule type" value="Genomic_DNA"/>
</dbReference>
<keyword evidence="1" id="KW-0472">Membrane</keyword>
<organism evidence="2 3">
    <name type="scientific">Mucilaginibacter mallensis</name>
    <dbReference type="NCBI Taxonomy" id="652787"/>
    <lineage>
        <taxon>Bacteria</taxon>
        <taxon>Pseudomonadati</taxon>
        <taxon>Bacteroidota</taxon>
        <taxon>Sphingobacteriia</taxon>
        <taxon>Sphingobacteriales</taxon>
        <taxon>Sphingobacteriaceae</taxon>
        <taxon>Mucilaginibacter</taxon>
    </lineage>
</organism>
<dbReference type="STRING" id="652787.SAMN05216490_3947"/>
<evidence type="ECO:0000313" key="3">
    <source>
        <dbReference type="Proteomes" id="UP000199679"/>
    </source>
</evidence>
<proteinExistence type="predicted"/>
<evidence type="ECO:0000313" key="2">
    <source>
        <dbReference type="EMBL" id="SDT53943.1"/>
    </source>
</evidence>
<sequence length="173" mass="19943">MFTNNARIILVGIFLAMQLFFIYQHVYELAAVMVLFVVLIIWGYFKEGTVILAAKSFHKKDYDKAESLLRQIARPTWLSKKRRGFYEFILGGVSLQKQDYEAAEIHYELASQFPLRSANDHVAALVHVANISIRQQNFDKARAYLELAGKHEGKITAKMKEVIAKLELELKQH</sequence>
<dbReference type="SUPFAM" id="SSF48452">
    <property type="entry name" value="TPR-like"/>
    <property type="match status" value="1"/>
</dbReference>
<keyword evidence="1" id="KW-1133">Transmembrane helix</keyword>
<dbReference type="Proteomes" id="UP000199679">
    <property type="component" value="Chromosome I"/>
</dbReference>
<feature type="transmembrane region" description="Helical" evidence="1">
    <location>
        <begin position="29"/>
        <end position="45"/>
    </location>
</feature>
<feature type="transmembrane region" description="Helical" evidence="1">
    <location>
        <begin position="7"/>
        <end position="23"/>
    </location>
</feature>
<reference evidence="2 3" key="1">
    <citation type="submission" date="2016-10" db="EMBL/GenBank/DDBJ databases">
        <authorList>
            <person name="de Groot N.N."/>
        </authorList>
    </citation>
    <scope>NUCLEOTIDE SEQUENCE [LARGE SCALE GENOMIC DNA]</scope>
    <source>
        <strain evidence="2 3">MP1X4</strain>
    </source>
</reference>
<dbReference type="OrthoDB" id="1432556at2"/>
<gene>
    <name evidence="2" type="ORF">SAMN05216490_3947</name>
</gene>
<keyword evidence="1" id="KW-0812">Transmembrane</keyword>
<protein>
    <recommendedName>
        <fullName evidence="4">Tetratricopeptide repeat-containing protein</fullName>
    </recommendedName>
</protein>
<dbReference type="Gene3D" id="1.25.40.10">
    <property type="entry name" value="Tetratricopeptide repeat domain"/>
    <property type="match status" value="1"/>
</dbReference>